<feature type="transmembrane region" description="Helical" evidence="10">
    <location>
        <begin position="312"/>
        <end position="337"/>
    </location>
</feature>
<feature type="transmembrane region" description="Helical" evidence="10">
    <location>
        <begin position="476"/>
        <end position="499"/>
    </location>
</feature>
<evidence type="ECO:0000256" key="2">
    <source>
        <dbReference type="ARBA" id="ARBA00004922"/>
    </source>
</evidence>
<keyword evidence="7 10" id="KW-0256">Endoplasmic reticulum</keyword>
<feature type="transmembrane region" description="Helical" evidence="10">
    <location>
        <begin position="415"/>
        <end position="433"/>
    </location>
</feature>
<proteinExistence type="inferred from homology"/>
<feature type="transmembrane region" description="Helical" evidence="10">
    <location>
        <begin position="217"/>
        <end position="239"/>
    </location>
</feature>
<evidence type="ECO:0000256" key="7">
    <source>
        <dbReference type="ARBA" id="ARBA00022824"/>
    </source>
</evidence>
<dbReference type="PANTHER" id="PTHR12413">
    <property type="entry name" value="DOLICHYL GLYCOSYLTRANSFERASE"/>
    <property type="match status" value="1"/>
</dbReference>
<comment type="pathway">
    <text evidence="2 10">Protein modification; protein glycosylation.</text>
</comment>
<comment type="caution">
    <text evidence="11">The sequence shown here is derived from an EMBL/GenBank/DDBJ whole genome shotgun (WGS) entry which is preliminary data.</text>
</comment>
<dbReference type="UniPathway" id="UPA00378"/>
<evidence type="ECO:0000256" key="6">
    <source>
        <dbReference type="ARBA" id="ARBA00022692"/>
    </source>
</evidence>
<evidence type="ECO:0000313" key="12">
    <source>
        <dbReference type="Proteomes" id="UP000078348"/>
    </source>
</evidence>
<keyword evidence="6 10" id="KW-0812">Transmembrane</keyword>
<dbReference type="EMBL" id="LXWW01000162">
    <property type="protein sequence ID" value="OAO15209.1"/>
    <property type="molecule type" value="Genomic_DNA"/>
</dbReference>
<keyword evidence="9 10" id="KW-0472">Membrane</keyword>
<feature type="transmembrane region" description="Helical" evidence="10">
    <location>
        <begin position="156"/>
        <end position="172"/>
    </location>
</feature>
<dbReference type="GO" id="GO:0006487">
    <property type="term" value="P:protein N-linked glycosylation"/>
    <property type="evidence" value="ECO:0007669"/>
    <property type="project" value="TreeGrafter"/>
</dbReference>
<evidence type="ECO:0000256" key="1">
    <source>
        <dbReference type="ARBA" id="ARBA00004477"/>
    </source>
</evidence>
<feature type="transmembrane region" description="Helical" evidence="10">
    <location>
        <begin position="129"/>
        <end position="149"/>
    </location>
</feature>
<name>A0A196SGW7_BLAHN</name>
<dbReference type="PANTHER" id="PTHR12413:SF2">
    <property type="entry name" value="DOLICHYL PYROPHOSPHATE GLC1MAN9GLCNAC2 ALPHA-1,3-GLUCOSYLTRANSFERASE-RELATED"/>
    <property type="match status" value="1"/>
</dbReference>
<gene>
    <name evidence="11" type="ORF">AV274_3080</name>
</gene>
<keyword evidence="8 10" id="KW-1133">Transmembrane helix</keyword>
<evidence type="ECO:0000256" key="8">
    <source>
        <dbReference type="ARBA" id="ARBA00022989"/>
    </source>
</evidence>
<dbReference type="Pfam" id="PF03155">
    <property type="entry name" value="Alg6_Alg8"/>
    <property type="match status" value="1"/>
</dbReference>
<keyword evidence="5 10" id="KW-0808">Transferase</keyword>
<feature type="transmembrane region" description="Helical" evidence="10">
    <location>
        <begin position="6"/>
        <end position="27"/>
    </location>
</feature>
<evidence type="ECO:0000313" key="11">
    <source>
        <dbReference type="EMBL" id="OAO15209.1"/>
    </source>
</evidence>
<dbReference type="EC" id="2.4.1.-" evidence="10"/>
<feature type="transmembrane region" description="Helical" evidence="10">
    <location>
        <begin position="104"/>
        <end position="123"/>
    </location>
</feature>
<organism evidence="11 12">
    <name type="scientific">Blastocystis sp. subtype 1 (strain ATCC 50177 / NandII)</name>
    <dbReference type="NCBI Taxonomy" id="478820"/>
    <lineage>
        <taxon>Eukaryota</taxon>
        <taxon>Sar</taxon>
        <taxon>Stramenopiles</taxon>
        <taxon>Bigyra</taxon>
        <taxon>Opalozoa</taxon>
        <taxon>Opalinata</taxon>
        <taxon>Blastocystidae</taxon>
        <taxon>Blastocystis</taxon>
    </lineage>
</organism>
<feature type="transmembrane region" description="Helical" evidence="10">
    <location>
        <begin position="393"/>
        <end position="409"/>
    </location>
</feature>
<dbReference type="GO" id="GO:0005789">
    <property type="term" value="C:endoplasmic reticulum membrane"/>
    <property type="evidence" value="ECO:0007669"/>
    <property type="project" value="UniProtKB-SubCell"/>
</dbReference>
<comment type="similarity">
    <text evidence="3 10">Belongs to the ALG6/ALG8 glucosyltransferase family.</text>
</comment>
<evidence type="ECO:0000256" key="3">
    <source>
        <dbReference type="ARBA" id="ARBA00008715"/>
    </source>
</evidence>
<keyword evidence="12" id="KW-1185">Reference proteome</keyword>
<evidence type="ECO:0000256" key="5">
    <source>
        <dbReference type="ARBA" id="ARBA00022679"/>
    </source>
</evidence>
<dbReference type="GO" id="GO:0042283">
    <property type="term" value="F:dolichyl pyrophosphate Glc1Man9GlcNAc2 alpha-1,3-glucosyltransferase activity"/>
    <property type="evidence" value="ECO:0007669"/>
    <property type="project" value="TreeGrafter"/>
</dbReference>
<dbReference type="STRING" id="478820.A0A196SGW7"/>
<keyword evidence="4 10" id="KW-0328">Glycosyltransferase</keyword>
<reference evidence="11 12" key="1">
    <citation type="submission" date="2016-05" db="EMBL/GenBank/DDBJ databases">
        <title>Nuclear genome of Blastocystis sp. subtype 1 NandII.</title>
        <authorList>
            <person name="Gentekaki E."/>
            <person name="Curtis B."/>
            <person name="Stairs C."/>
            <person name="Eme L."/>
            <person name="Herman E."/>
            <person name="Klimes V."/>
            <person name="Arias M.C."/>
            <person name="Elias M."/>
            <person name="Hilliou F."/>
            <person name="Klute M."/>
            <person name="Malik S.-B."/>
            <person name="Pightling A."/>
            <person name="Rachubinski R."/>
            <person name="Salas D."/>
            <person name="Schlacht A."/>
            <person name="Suga H."/>
            <person name="Archibald J."/>
            <person name="Ball S.G."/>
            <person name="Clark G."/>
            <person name="Dacks J."/>
            <person name="Van Der Giezen M."/>
            <person name="Tsaousis A."/>
            <person name="Roger A."/>
        </authorList>
    </citation>
    <scope>NUCLEOTIDE SEQUENCE [LARGE SCALE GENOMIC DNA]</scope>
    <source>
        <strain evidence="12">ATCC 50177 / NandII</strain>
    </source>
</reference>
<feature type="transmembrane region" description="Helical" evidence="10">
    <location>
        <begin position="178"/>
        <end position="205"/>
    </location>
</feature>
<sequence>MISDSFSTVLKAIVLVTVIKILLIPSYHSTDFEVHRNWLAITHTLPISQWYYEHTSEWTLDYPPFFAWFEYLLSQFASFFDKEMLRVIDNLNYASMNTILFQRLSVEVTDLVLIVSILYFFHISPKAESSSLTLLAFVLCIFAPGFLIVDHIHFQYNGYLIGLLTLSLSLLSNNHPLLAAFLFSFTMNSKHLFCFQAPIFLIYLLSTYCIRNNSLQLSHFFSLASIVLSTFFLSLFPVLRGNLLPNLTQFLSRLFPFQRGLIHSYWAPNVWALYAALDRVCAFFVKQGCSRAGVFCGLSVLESNTADGKVEIASFSVLPSVSSMTTMALLLLCYIPVLARLWKLPTKTQLIRCTAITTLLYFLLGYHVHEKAILPTIILAGLLIPNSVQDAKIFMLLTVSGTLGLFPLLFTPRDIITETLLFFSYVMAAWYLLDRCYSGELKREMSVLDCCVLAEMGIAWCCAYLVLPWILPQYPFLPLMLISVACAVGNCYVLVLMVCQLRKEKSE</sequence>
<evidence type="ECO:0000256" key="4">
    <source>
        <dbReference type="ARBA" id="ARBA00022676"/>
    </source>
</evidence>
<comment type="subcellular location">
    <subcellularLocation>
        <location evidence="1 10">Endoplasmic reticulum membrane</location>
        <topology evidence="1 10">Multi-pass membrane protein</topology>
    </subcellularLocation>
</comment>
<evidence type="ECO:0000256" key="10">
    <source>
        <dbReference type="RuleBase" id="RU363110"/>
    </source>
</evidence>
<accession>A0A196SGW7</accession>
<dbReference type="Proteomes" id="UP000078348">
    <property type="component" value="Unassembled WGS sequence"/>
</dbReference>
<dbReference type="InterPro" id="IPR004856">
    <property type="entry name" value="Glyco_trans_ALG6/ALG8"/>
</dbReference>
<dbReference type="AlphaFoldDB" id="A0A196SGW7"/>
<dbReference type="OrthoDB" id="1689333at2759"/>
<evidence type="ECO:0000256" key="9">
    <source>
        <dbReference type="ARBA" id="ARBA00023136"/>
    </source>
</evidence>
<feature type="transmembrane region" description="Helical" evidence="10">
    <location>
        <begin position="445"/>
        <end position="470"/>
    </location>
</feature>
<protein>
    <recommendedName>
        <fullName evidence="10">Alpha-1,3-glucosyltransferase</fullName>
        <ecNumber evidence="10">2.4.1.-</ecNumber>
    </recommendedName>
</protein>